<dbReference type="AlphaFoldDB" id="A0A0S4QDG3"/>
<dbReference type="Gene3D" id="3.90.226.10">
    <property type="entry name" value="2-enoyl-CoA Hydratase, Chain A, domain 1"/>
    <property type="match status" value="1"/>
</dbReference>
<sequence>MPPDPGDSLSLGAAPVSLLDPETALSLLRADPEMFAAFTGEPLLAVRVCGPRALEVAAFARRLPCVLVGVAADLADAPSGVESAGFDVLLTPQNAPPAPWVGPLRPGQTTADALAAIAATARAVPSAAVAFAQLVRYSAGVDVDDAVVAESFTYSTLQGGPEFAAWLAGHRAERERRAARRAEAGGPASAREGRPATDPTTDPAVLVERDGDELWVVLNRPRVHNAVSRDVRDGLVSAFALAGADPSITRVRLRGAGRTFCSGGDLAEFGTLPDPARAHAVRTTRSIPLALLRCGRPVTAYVHGTCVGAGVEIPAFAERVVADPATTFRLPELAMGLVPGAGGTSSIVRRVGRERTAFMALTGWALDASVAADWGLVDEVRPVGGDQHPER</sequence>
<dbReference type="Pfam" id="PF00378">
    <property type="entry name" value="ECH_1"/>
    <property type="match status" value="1"/>
</dbReference>
<evidence type="ECO:0000313" key="4">
    <source>
        <dbReference type="Proteomes" id="UP000198802"/>
    </source>
</evidence>
<dbReference type="InterPro" id="IPR029045">
    <property type="entry name" value="ClpP/crotonase-like_dom_sf"/>
</dbReference>
<comment type="similarity">
    <text evidence="1">Belongs to the enoyl-CoA hydratase/isomerase family.</text>
</comment>
<dbReference type="PANTHER" id="PTHR43802:SF1">
    <property type="entry name" value="IP11341P-RELATED"/>
    <property type="match status" value="1"/>
</dbReference>
<accession>A0A0S4QDG3</accession>
<gene>
    <name evidence="3" type="ORF">Ga0074812_10147</name>
</gene>
<dbReference type="EMBL" id="FAOZ01000001">
    <property type="protein sequence ID" value="CUU53549.1"/>
    <property type="molecule type" value="Genomic_DNA"/>
</dbReference>
<reference evidence="4" key="1">
    <citation type="submission" date="2015-11" db="EMBL/GenBank/DDBJ databases">
        <authorList>
            <person name="Varghese N."/>
        </authorList>
    </citation>
    <scope>NUCLEOTIDE SEQUENCE [LARGE SCALE GENOMIC DNA]</scope>
    <source>
        <strain evidence="4">DSM 45899</strain>
    </source>
</reference>
<keyword evidence="4" id="KW-1185">Reference proteome</keyword>
<dbReference type="PANTHER" id="PTHR43802">
    <property type="entry name" value="ENOYL-COA HYDRATASE"/>
    <property type="match status" value="1"/>
</dbReference>
<dbReference type="InterPro" id="IPR001753">
    <property type="entry name" value="Enoyl-CoA_hydra/iso"/>
</dbReference>
<dbReference type="CDD" id="cd06558">
    <property type="entry name" value="crotonase-like"/>
    <property type="match status" value="1"/>
</dbReference>
<feature type="region of interest" description="Disordered" evidence="2">
    <location>
        <begin position="176"/>
        <end position="204"/>
    </location>
</feature>
<protein>
    <submittedName>
        <fullName evidence="3">Enoyl-CoA hydratase/carnithine racemase</fullName>
    </submittedName>
</protein>
<name>A0A0S4QDG3_9ACTN</name>
<dbReference type="SUPFAM" id="SSF52096">
    <property type="entry name" value="ClpP/crotonase"/>
    <property type="match status" value="1"/>
</dbReference>
<proteinExistence type="inferred from homology"/>
<organism evidence="3 4">
    <name type="scientific">Parafrankia irregularis</name>
    <dbReference type="NCBI Taxonomy" id="795642"/>
    <lineage>
        <taxon>Bacteria</taxon>
        <taxon>Bacillati</taxon>
        <taxon>Actinomycetota</taxon>
        <taxon>Actinomycetes</taxon>
        <taxon>Frankiales</taxon>
        <taxon>Frankiaceae</taxon>
        <taxon>Parafrankia</taxon>
    </lineage>
</organism>
<evidence type="ECO:0000313" key="3">
    <source>
        <dbReference type="EMBL" id="CUU53549.1"/>
    </source>
</evidence>
<dbReference type="GO" id="GO:0003824">
    <property type="term" value="F:catalytic activity"/>
    <property type="evidence" value="ECO:0007669"/>
    <property type="project" value="UniProtKB-ARBA"/>
</dbReference>
<dbReference type="Proteomes" id="UP000198802">
    <property type="component" value="Unassembled WGS sequence"/>
</dbReference>
<evidence type="ECO:0000256" key="1">
    <source>
        <dbReference type="ARBA" id="ARBA00005254"/>
    </source>
</evidence>
<evidence type="ECO:0000256" key="2">
    <source>
        <dbReference type="SAM" id="MobiDB-lite"/>
    </source>
</evidence>